<dbReference type="CDD" id="cd02440">
    <property type="entry name" value="AdoMet_MTases"/>
    <property type="match status" value="2"/>
</dbReference>
<name>A0ABR1D8K8_NECAM</name>
<evidence type="ECO:0000259" key="1">
    <source>
        <dbReference type="Pfam" id="PF08241"/>
    </source>
</evidence>
<sequence>MSLLPKSVTEFTDPKFWRQFFSSTKSPFEWYGDYEVLGVVLEKYLRPSDSILQIGCGNSQLAAQMYDNGFRSIHSIDTDSVVIEEQRARNKQRPELVFLKDDATAMSFGDDSFSAVVDKGTLDALLPPNATPQQLDSVRKVFLEVERVLKVGGRYQIITLAQQHIVEYWTDHFRKTHRFLLRIHEVGNRASGFPMPVFILIATKLRCEMNIPLQIELCRGTSNRVERFLDQNELQSAIAAEQELSQFVHLCSGKLDREVSITVESSTGEGPRYRFFIVDNVKGKNIGSYAAFIVPLGREQEWIFSTVKGRKTLHQQAEKDRLAIVTLFRTQSYSSLKEVQDEIGPFVTRFDPRGKGGLIDFLSCGSVDVRVTHASGESSINGKWTVEDVVVEEREYRRLVFLSSSNIVQSEAPLKTVKKKKTVDLEKLSCNHHSLMLCGLTLIPRNPFGDPSKTDLKLAVLGLGGGILASFLLRHFNKFVHCIDGIELDPAVVHIATQWFALPSQNSRMNIRVMDALEYLNEAAHKEEKLDMIFVDLAGPVHDSGLSCPPAVFLSESALCNMKEALRADGVLALNLVTRDEEIAKQAKRSISDHFPALFHIRSEEDVNEVILACSSVPPSFDPLMFSRSMRKDLHWLNDLAPLKCESLTFLESWHPYPNKIRNASDEGDDAGTLSVIKDIPMVDYIKQVSITGDVSCIGNSDDIMRKWAAEVAREISEQKPEFAAVHVQGLLSAPDPEHLSKVILGGIIDSPGIYKHFNSSTAFFDTKVTGLGNLYLFRDDSAVQQFDRYLHTGYRQISSGHNQIVGRSEVDGFIQNTFGQQHTFRREFYRDDGTRDLSQQRTGFLLARFRIHGKEMTFVNVNLHSVPFEDVNEIVEHPEVTKAAQKRVEQVGILLKELEEEGLRSDAIIVAGAFNAQLHETDLLTYLARTQMVQTVAKKDHSGRVEAIEHFDRHGRNITTVERCRFDLHSIHDWFFRLGRGQMVKKYNGELAPVTFKGQLKEESVFFQPSRHYAINAHTGKEEFMRTLCPAWADRILYNEKMDSLFRHDSFCASGLYYGLVGEDVYIGQHKPVALHASICLK</sequence>
<dbReference type="InterPro" id="IPR029063">
    <property type="entry name" value="SAM-dependent_MTases_sf"/>
</dbReference>
<keyword evidence="3" id="KW-1185">Reference proteome</keyword>
<dbReference type="InterPro" id="IPR039737">
    <property type="entry name" value="INPP5A"/>
</dbReference>
<dbReference type="Pfam" id="PF08241">
    <property type="entry name" value="Methyltransf_11"/>
    <property type="match status" value="1"/>
</dbReference>
<dbReference type="Pfam" id="PF01564">
    <property type="entry name" value="Spermine_synth"/>
    <property type="match status" value="1"/>
</dbReference>
<dbReference type="Gene3D" id="3.40.50.150">
    <property type="entry name" value="Vaccinia Virus protein VP39"/>
    <property type="match status" value="2"/>
</dbReference>
<protein>
    <recommendedName>
        <fullName evidence="1">Methyltransferase type 11 domain-containing protein</fullName>
    </recommendedName>
</protein>
<dbReference type="SUPFAM" id="SSF56219">
    <property type="entry name" value="DNase I-like"/>
    <property type="match status" value="1"/>
</dbReference>
<accession>A0ABR1D8K8</accession>
<dbReference type="Gene3D" id="3.60.10.10">
    <property type="entry name" value="Endonuclease/exonuclease/phosphatase"/>
    <property type="match status" value="1"/>
</dbReference>
<feature type="domain" description="Methyltransferase type 11" evidence="1">
    <location>
        <begin position="52"/>
        <end position="155"/>
    </location>
</feature>
<evidence type="ECO:0000313" key="3">
    <source>
        <dbReference type="Proteomes" id="UP001303046"/>
    </source>
</evidence>
<dbReference type="EMBL" id="JAVFWL010000004">
    <property type="protein sequence ID" value="KAK6746839.1"/>
    <property type="molecule type" value="Genomic_DNA"/>
</dbReference>
<organism evidence="2 3">
    <name type="scientific">Necator americanus</name>
    <name type="common">Human hookworm</name>
    <dbReference type="NCBI Taxonomy" id="51031"/>
    <lineage>
        <taxon>Eukaryota</taxon>
        <taxon>Metazoa</taxon>
        <taxon>Ecdysozoa</taxon>
        <taxon>Nematoda</taxon>
        <taxon>Chromadorea</taxon>
        <taxon>Rhabditida</taxon>
        <taxon>Rhabditina</taxon>
        <taxon>Rhabditomorpha</taxon>
        <taxon>Strongyloidea</taxon>
        <taxon>Ancylostomatidae</taxon>
        <taxon>Bunostominae</taxon>
        <taxon>Necator</taxon>
    </lineage>
</organism>
<dbReference type="SUPFAM" id="SSF53335">
    <property type="entry name" value="S-adenosyl-L-methionine-dependent methyltransferases"/>
    <property type="match status" value="2"/>
</dbReference>
<comment type="caution">
    <text evidence="2">The sequence shown here is derived from an EMBL/GenBank/DDBJ whole genome shotgun (WGS) entry which is preliminary data.</text>
</comment>
<dbReference type="InterPro" id="IPR036691">
    <property type="entry name" value="Endo/exonu/phosph_ase_sf"/>
</dbReference>
<evidence type="ECO:0000313" key="2">
    <source>
        <dbReference type="EMBL" id="KAK6746839.1"/>
    </source>
</evidence>
<reference evidence="2 3" key="1">
    <citation type="submission" date="2023-08" db="EMBL/GenBank/DDBJ databases">
        <title>A Necator americanus chromosomal reference genome.</title>
        <authorList>
            <person name="Ilik V."/>
            <person name="Petrzelkova K.J."/>
            <person name="Pardy F."/>
            <person name="Fuh T."/>
            <person name="Niatou-Singa F.S."/>
            <person name="Gouil Q."/>
            <person name="Baker L."/>
            <person name="Ritchie M.E."/>
            <person name="Jex A.R."/>
            <person name="Gazzola D."/>
            <person name="Li H."/>
            <person name="Toshio Fujiwara R."/>
            <person name="Zhan B."/>
            <person name="Aroian R.V."/>
            <person name="Pafco B."/>
            <person name="Schwarz E.M."/>
        </authorList>
    </citation>
    <scope>NUCLEOTIDE SEQUENCE [LARGE SCALE GENOMIC DNA]</scope>
    <source>
        <strain evidence="2 3">Aroian</strain>
        <tissue evidence="2">Whole animal</tissue>
    </source>
</reference>
<proteinExistence type="predicted"/>
<gene>
    <name evidence="2" type="primary">Necator_chrIV.g13513</name>
    <name evidence="2" type="ORF">RB195_000222</name>
</gene>
<dbReference type="InterPro" id="IPR013216">
    <property type="entry name" value="Methyltransf_11"/>
</dbReference>
<dbReference type="Proteomes" id="UP001303046">
    <property type="component" value="Unassembled WGS sequence"/>
</dbReference>
<dbReference type="PANTHER" id="PTHR12997">
    <property type="entry name" value="TYPE I INOSITOL-1,4,5-TRISPHOSPHATE 5-PHOSPHATASE"/>
    <property type="match status" value="1"/>
</dbReference>
<dbReference type="PANTHER" id="PTHR12997:SF5">
    <property type="entry name" value="ENDONUCLEASE_EXONUCLEASE_PHOSPHATASE FAMILY PROTEIN"/>
    <property type="match status" value="1"/>
</dbReference>